<accession>A0ABU1WYJ1</accession>
<dbReference type="Proteomes" id="UP001267638">
    <property type="component" value="Unassembled WGS sequence"/>
</dbReference>
<keyword evidence="1" id="KW-0472">Membrane</keyword>
<evidence type="ECO:0000256" key="1">
    <source>
        <dbReference type="SAM" id="Phobius"/>
    </source>
</evidence>
<feature type="transmembrane region" description="Helical" evidence="1">
    <location>
        <begin position="6"/>
        <end position="24"/>
    </location>
</feature>
<dbReference type="EMBL" id="JAVDWV010000003">
    <property type="protein sequence ID" value="MDR7153991.1"/>
    <property type="molecule type" value="Genomic_DNA"/>
</dbReference>
<keyword evidence="1" id="KW-0812">Transmembrane</keyword>
<dbReference type="RefSeq" id="WP_310222093.1">
    <property type="nucleotide sequence ID" value="NZ_JAVDWV010000003.1"/>
</dbReference>
<protein>
    <recommendedName>
        <fullName evidence="4">Carboxypeptidase regulatory-like domain-containing protein</fullName>
    </recommendedName>
</protein>
<organism evidence="2 3">
    <name type="scientific">Sphingobium xenophagum</name>
    <dbReference type="NCBI Taxonomy" id="121428"/>
    <lineage>
        <taxon>Bacteria</taxon>
        <taxon>Pseudomonadati</taxon>
        <taxon>Pseudomonadota</taxon>
        <taxon>Alphaproteobacteria</taxon>
        <taxon>Sphingomonadales</taxon>
        <taxon>Sphingomonadaceae</taxon>
        <taxon>Sphingobium</taxon>
    </lineage>
</organism>
<feature type="transmembrane region" description="Helical" evidence="1">
    <location>
        <begin position="36"/>
        <end position="55"/>
    </location>
</feature>
<keyword evidence="1" id="KW-1133">Transmembrane helix</keyword>
<name>A0ABU1WYJ1_SPHXE</name>
<sequence>MTIERIVAALLIIAVLIASLRLVLWQRSSPSAPWRLAALVALQPLCAGLLFLTLFPPPTPTTGDTLRIATAGTPRLAAATPGAPLVILPEAGDISGDESAPDLATALRRHPAVGTITVLGEGLPARDLEAARTVAVRFTPPPPRPGISHIAPPRSIAPGEAFSVGGQLTALPRATIDLLDPAGRVTDSATPDANGHFTLTGTARAAGTTAFTLRVRDGQRVVEQAAVPLLVTDSASPRLLILAAAPGPEVKYLRRWATDAGFAVKTQMSAGGGIALGDPTIAINSATLRRFDLAIVDDRIWAAQRGVLTGAAREGLGLVLRPSGPIDGATRAQWRALGFGIGGGDLAPIALPKVAAPALSSTRLGIGSTDAPVDIATPDDLLPDISRLPLAPATQAPTLLQDASGAPLAQWRAIGTGRIALFASVDSYALTLTGHRALHNDWWNALLRTVIRPASGGQQSGLIGWANERLTLCGLSAPTPVERPDGRQSTLLPVQGCAAFWPDSAGWHRTGTGQSFYIYPAQALPAMRAARDRAAMLALRPPTATDRAGDSAPGPSWPFALAWLIASALLWLLERARRGRQSAI</sequence>
<evidence type="ECO:0000313" key="2">
    <source>
        <dbReference type="EMBL" id="MDR7153991.1"/>
    </source>
</evidence>
<evidence type="ECO:0008006" key="4">
    <source>
        <dbReference type="Google" id="ProtNLM"/>
    </source>
</evidence>
<comment type="caution">
    <text evidence="2">The sequence shown here is derived from an EMBL/GenBank/DDBJ whole genome shotgun (WGS) entry which is preliminary data.</text>
</comment>
<proteinExistence type="predicted"/>
<reference evidence="2 3" key="1">
    <citation type="submission" date="2023-07" db="EMBL/GenBank/DDBJ databases">
        <title>Sorghum-associated microbial communities from plants grown in Nebraska, USA.</title>
        <authorList>
            <person name="Schachtman D."/>
        </authorList>
    </citation>
    <scope>NUCLEOTIDE SEQUENCE [LARGE SCALE GENOMIC DNA]</scope>
    <source>
        <strain evidence="2 3">4256</strain>
    </source>
</reference>
<keyword evidence="3" id="KW-1185">Reference proteome</keyword>
<gene>
    <name evidence="2" type="ORF">J2W40_000794</name>
</gene>
<evidence type="ECO:0000313" key="3">
    <source>
        <dbReference type="Proteomes" id="UP001267638"/>
    </source>
</evidence>
<feature type="transmembrane region" description="Helical" evidence="1">
    <location>
        <begin position="556"/>
        <end position="573"/>
    </location>
</feature>